<dbReference type="Gene3D" id="2.60.120.10">
    <property type="entry name" value="Jelly Rolls"/>
    <property type="match status" value="1"/>
</dbReference>
<protein>
    <submittedName>
        <fullName evidence="2">Cyclic nucleotide-binding domain protein</fullName>
    </submittedName>
</protein>
<dbReference type="SUPFAM" id="SSF51206">
    <property type="entry name" value="cAMP-binding domain-like"/>
    <property type="match status" value="1"/>
</dbReference>
<reference evidence="2 3" key="1">
    <citation type="submission" date="2015-06" db="EMBL/GenBank/DDBJ databases">
        <title>Draft genome of the moderately acidophilic sulfate reducer Candidatus Desulfosporosinus acididurans strain M1.</title>
        <authorList>
            <person name="Poehlein A."/>
            <person name="Petzsch P."/>
            <person name="Johnson B.D."/>
            <person name="Schloemann M."/>
            <person name="Daniel R."/>
            <person name="Muehling M."/>
        </authorList>
    </citation>
    <scope>NUCLEOTIDE SEQUENCE [LARGE SCALE GENOMIC DNA]</scope>
    <source>
        <strain evidence="2 3">M1</strain>
    </source>
</reference>
<dbReference type="PROSITE" id="PS50042">
    <property type="entry name" value="CNMP_BINDING_3"/>
    <property type="match status" value="1"/>
</dbReference>
<comment type="caution">
    <text evidence="2">The sequence shown here is derived from an EMBL/GenBank/DDBJ whole genome shotgun (WGS) entry which is preliminary data.</text>
</comment>
<evidence type="ECO:0000313" key="3">
    <source>
        <dbReference type="Proteomes" id="UP000036356"/>
    </source>
</evidence>
<evidence type="ECO:0000259" key="1">
    <source>
        <dbReference type="PROSITE" id="PS50042"/>
    </source>
</evidence>
<dbReference type="RefSeq" id="WP_047810245.1">
    <property type="nucleotide sequence ID" value="NZ_LDZY01000007.1"/>
</dbReference>
<dbReference type="Proteomes" id="UP000036356">
    <property type="component" value="Unassembled WGS sequence"/>
</dbReference>
<dbReference type="STRING" id="476652.DEAC_c24110"/>
<dbReference type="InterPro" id="IPR014710">
    <property type="entry name" value="RmlC-like_jellyroll"/>
</dbReference>
<sequence>MIDYEKKALEEFLKEKIFYSINNIDENILIELLNLFVKREYSHNEMLVKAGDKWDKVFFIHKGIIRLFYTNLEGQDYNKGFFWENQLLWPIAPSARKNNSLFNVSALETVTVSVCNFSSFYSWLTRHGYWEKFALPYVELFVEDKFRREYEFLSNSATERFRHFCTEYSDLVGRIPDYHLASYLGVTNVTLSRIKKSIDFNLC</sequence>
<dbReference type="InterPro" id="IPR000595">
    <property type="entry name" value="cNMP-bd_dom"/>
</dbReference>
<accession>A0A0J1IM54</accession>
<dbReference type="EMBL" id="LDZY01000007">
    <property type="protein sequence ID" value="KLU65781.1"/>
    <property type="molecule type" value="Genomic_DNA"/>
</dbReference>
<feature type="domain" description="Cyclic nucleotide-binding" evidence="1">
    <location>
        <begin position="20"/>
        <end position="95"/>
    </location>
</feature>
<proteinExistence type="predicted"/>
<name>A0A0J1IM54_9FIRM</name>
<organism evidence="2 3">
    <name type="scientific">Desulfosporosinus acididurans</name>
    <dbReference type="NCBI Taxonomy" id="476652"/>
    <lineage>
        <taxon>Bacteria</taxon>
        <taxon>Bacillati</taxon>
        <taxon>Bacillota</taxon>
        <taxon>Clostridia</taxon>
        <taxon>Eubacteriales</taxon>
        <taxon>Desulfitobacteriaceae</taxon>
        <taxon>Desulfosporosinus</taxon>
    </lineage>
</organism>
<dbReference type="PATRIC" id="fig|476652.3.peg.2507"/>
<keyword evidence="3" id="KW-1185">Reference proteome</keyword>
<gene>
    <name evidence="2" type="ORF">DEAC_c24110</name>
</gene>
<evidence type="ECO:0000313" key="2">
    <source>
        <dbReference type="EMBL" id="KLU65781.1"/>
    </source>
</evidence>
<dbReference type="AlphaFoldDB" id="A0A0J1IM54"/>
<dbReference type="InterPro" id="IPR018490">
    <property type="entry name" value="cNMP-bd_dom_sf"/>
</dbReference>